<feature type="non-terminal residue" evidence="1">
    <location>
        <position position="86"/>
    </location>
</feature>
<keyword evidence="2" id="KW-1185">Reference proteome</keyword>
<evidence type="ECO:0000313" key="2">
    <source>
        <dbReference type="Proteomes" id="UP001159042"/>
    </source>
</evidence>
<name>A0AAV8VF93_9CUCU</name>
<accession>A0AAV8VF93</accession>
<reference evidence="1 2" key="1">
    <citation type="journal article" date="2023" name="Insect Mol. Biol.">
        <title>Genome sequencing provides insights into the evolution of gene families encoding plant cell wall-degrading enzymes in longhorned beetles.</title>
        <authorList>
            <person name="Shin N.R."/>
            <person name="Okamura Y."/>
            <person name="Kirsch R."/>
            <person name="Pauchet Y."/>
        </authorList>
    </citation>
    <scope>NUCLEOTIDE SEQUENCE [LARGE SCALE GENOMIC DNA]</scope>
    <source>
        <strain evidence="1">EAD_L_NR</strain>
    </source>
</reference>
<organism evidence="1 2">
    <name type="scientific">Exocentrus adspersus</name>
    <dbReference type="NCBI Taxonomy" id="1586481"/>
    <lineage>
        <taxon>Eukaryota</taxon>
        <taxon>Metazoa</taxon>
        <taxon>Ecdysozoa</taxon>
        <taxon>Arthropoda</taxon>
        <taxon>Hexapoda</taxon>
        <taxon>Insecta</taxon>
        <taxon>Pterygota</taxon>
        <taxon>Neoptera</taxon>
        <taxon>Endopterygota</taxon>
        <taxon>Coleoptera</taxon>
        <taxon>Polyphaga</taxon>
        <taxon>Cucujiformia</taxon>
        <taxon>Chrysomeloidea</taxon>
        <taxon>Cerambycidae</taxon>
        <taxon>Lamiinae</taxon>
        <taxon>Acanthocinini</taxon>
        <taxon>Exocentrus</taxon>
    </lineage>
</organism>
<sequence length="86" mass="9620">MTQSNDFINLFCGPVIWRFGFNLNSLSNIQTIETKHANSLEFYLLLANSYLAWEVFKLTPCIMVNTNVTAMWAAPISGAANRLSSS</sequence>
<dbReference type="EMBL" id="JANEYG010000113">
    <property type="protein sequence ID" value="KAJ8912747.1"/>
    <property type="molecule type" value="Genomic_DNA"/>
</dbReference>
<gene>
    <name evidence="1" type="ORF">NQ315_016703</name>
</gene>
<comment type="caution">
    <text evidence="1">The sequence shown here is derived from an EMBL/GenBank/DDBJ whole genome shotgun (WGS) entry which is preliminary data.</text>
</comment>
<proteinExistence type="predicted"/>
<dbReference type="AlphaFoldDB" id="A0AAV8VF93"/>
<evidence type="ECO:0000313" key="1">
    <source>
        <dbReference type="EMBL" id="KAJ8912747.1"/>
    </source>
</evidence>
<protein>
    <submittedName>
        <fullName evidence="1">Uncharacterized protein</fullName>
    </submittedName>
</protein>
<dbReference type="Proteomes" id="UP001159042">
    <property type="component" value="Unassembled WGS sequence"/>
</dbReference>